<gene>
    <name evidence="11" type="ORF">DDZ18_10440</name>
</gene>
<keyword evidence="9" id="KW-0472">Membrane</keyword>
<dbReference type="Pfam" id="PF01203">
    <property type="entry name" value="T2SSN"/>
    <property type="match status" value="1"/>
</dbReference>
<comment type="similarity">
    <text evidence="2">Belongs to the GSP N family.</text>
</comment>
<organism evidence="11 12">
    <name type="scientific">Marinicauda salina</name>
    <dbReference type="NCBI Taxonomy" id="2135793"/>
    <lineage>
        <taxon>Bacteria</taxon>
        <taxon>Pseudomonadati</taxon>
        <taxon>Pseudomonadota</taxon>
        <taxon>Alphaproteobacteria</taxon>
        <taxon>Maricaulales</taxon>
        <taxon>Maricaulaceae</taxon>
        <taxon>Marinicauda</taxon>
    </lineage>
</organism>
<dbReference type="GO" id="GO:0015628">
    <property type="term" value="P:protein secretion by the type II secretion system"/>
    <property type="evidence" value="ECO:0007669"/>
    <property type="project" value="InterPro"/>
</dbReference>
<accession>A0A2U2BSY6</accession>
<keyword evidence="7" id="KW-0812">Transmembrane</keyword>
<dbReference type="InterPro" id="IPR022792">
    <property type="entry name" value="T2SS_protein-GspN"/>
</dbReference>
<proteinExistence type="inferred from homology"/>
<evidence type="ECO:0000313" key="12">
    <source>
        <dbReference type="Proteomes" id="UP000245168"/>
    </source>
</evidence>
<keyword evidence="8" id="KW-0653">Protein transport</keyword>
<dbReference type="Proteomes" id="UP000245168">
    <property type="component" value="Unassembled WGS sequence"/>
</dbReference>
<comment type="subcellular location">
    <subcellularLocation>
        <location evidence="1">Cell inner membrane</location>
    </subcellularLocation>
</comment>
<evidence type="ECO:0000256" key="5">
    <source>
        <dbReference type="ARBA" id="ARBA00022475"/>
    </source>
</evidence>
<evidence type="ECO:0000256" key="10">
    <source>
        <dbReference type="ARBA" id="ARBA00030772"/>
    </source>
</evidence>
<keyword evidence="12" id="KW-1185">Reference proteome</keyword>
<dbReference type="GO" id="GO:0005886">
    <property type="term" value="C:plasma membrane"/>
    <property type="evidence" value="ECO:0007669"/>
    <property type="project" value="UniProtKB-SubCell"/>
</dbReference>
<keyword evidence="5" id="KW-1003">Cell membrane</keyword>
<dbReference type="EMBL" id="QEXV01000004">
    <property type="protein sequence ID" value="PWE17108.1"/>
    <property type="molecule type" value="Genomic_DNA"/>
</dbReference>
<dbReference type="RefSeq" id="WP_109253332.1">
    <property type="nucleotide sequence ID" value="NZ_QEXV01000004.1"/>
</dbReference>
<name>A0A2U2BSY6_9PROT</name>
<evidence type="ECO:0000313" key="11">
    <source>
        <dbReference type="EMBL" id="PWE17108.1"/>
    </source>
</evidence>
<evidence type="ECO:0000256" key="7">
    <source>
        <dbReference type="ARBA" id="ARBA00022692"/>
    </source>
</evidence>
<evidence type="ECO:0000256" key="3">
    <source>
        <dbReference type="ARBA" id="ARBA00021563"/>
    </source>
</evidence>
<comment type="caution">
    <text evidence="11">The sequence shown here is derived from an EMBL/GenBank/DDBJ whole genome shotgun (WGS) entry which is preliminary data.</text>
</comment>
<evidence type="ECO:0000256" key="2">
    <source>
        <dbReference type="ARBA" id="ARBA00007208"/>
    </source>
</evidence>
<dbReference type="AlphaFoldDB" id="A0A2U2BSY6"/>
<keyword evidence="6" id="KW-0997">Cell inner membrane</keyword>
<reference evidence="12" key="1">
    <citation type="submission" date="2018-05" db="EMBL/GenBank/DDBJ databases">
        <authorList>
            <person name="Liu B.-T."/>
        </authorList>
    </citation>
    <scope>NUCLEOTIDE SEQUENCE [LARGE SCALE GENOMIC DNA]</scope>
    <source>
        <strain evidence="12">WD6-1</strain>
    </source>
</reference>
<sequence length="243" mass="25323">MRPLALALAGLGVFVAALVAFLPARALYAAALRPAGVEADHVTGPVWNARAYRVRFAGQPFAEADLALAFLPLLTGAARLEAELRDESALGRGTLVARPGALTLTDASLAAEIRRLPGLAELPAPQTERVYAEIERLTFRDGRCEGASGTISTQLLARLGGRYDVALPEITGAFGCAGEAVAVTFEGASAALDLTGSVRLDADGYRWTAEAGTEEPGVIAVLIALGFEETGAAWRAEGEGSYR</sequence>
<evidence type="ECO:0000256" key="8">
    <source>
        <dbReference type="ARBA" id="ARBA00022927"/>
    </source>
</evidence>
<evidence type="ECO:0000256" key="1">
    <source>
        <dbReference type="ARBA" id="ARBA00004533"/>
    </source>
</evidence>
<evidence type="ECO:0000256" key="9">
    <source>
        <dbReference type="ARBA" id="ARBA00023136"/>
    </source>
</evidence>
<dbReference type="OrthoDB" id="7629509at2"/>
<keyword evidence="4" id="KW-0813">Transport</keyword>
<evidence type="ECO:0000256" key="4">
    <source>
        <dbReference type="ARBA" id="ARBA00022448"/>
    </source>
</evidence>
<dbReference type="GO" id="GO:0015627">
    <property type="term" value="C:type II protein secretion system complex"/>
    <property type="evidence" value="ECO:0007669"/>
    <property type="project" value="InterPro"/>
</dbReference>
<protein>
    <recommendedName>
        <fullName evidence="3">Type II secretion system protein N</fullName>
    </recommendedName>
    <alternativeName>
        <fullName evidence="10">General secretion pathway protein N</fullName>
    </alternativeName>
</protein>
<evidence type="ECO:0000256" key="6">
    <source>
        <dbReference type="ARBA" id="ARBA00022519"/>
    </source>
</evidence>